<dbReference type="KEGG" id="ntp:CRH09_21765"/>
<evidence type="ECO:0000259" key="2">
    <source>
        <dbReference type="PROSITE" id="PS50937"/>
    </source>
</evidence>
<protein>
    <submittedName>
        <fullName evidence="3">MerR family transcriptional regulator</fullName>
    </submittedName>
</protein>
<dbReference type="InterPro" id="IPR000551">
    <property type="entry name" value="MerR-type_HTH_dom"/>
</dbReference>
<dbReference type="Gene3D" id="1.10.1660.10">
    <property type="match status" value="1"/>
</dbReference>
<dbReference type="PANTHER" id="PTHR30204:SF93">
    <property type="entry name" value="HTH MERR-TYPE DOMAIN-CONTAINING PROTEIN"/>
    <property type="match status" value="1"/>
</dbReference>
<dbReference type="Proteomes" id="UP000221961">
    <property type="component" value="Chromosome"/>
</dbReference>
<dbReference type="InterPro" id="IPR047057">
    <property type="entry name" value="MerR_fam"/>
</dbReference>
<dbReference type="PANTHER" id="PTHR30204">
    <property type="entry name" value="REDOX-CYCLING DRUG-SENSING TRANSCRIPTIONAL ACTIVATOR SOXR"/>
    <property type="match status" value="1"/>
</dbReference>
<dbReference type="GeneID" id="88359984"/>
<feature type="domain" description="HTH merR-type" evidence="2">
    <location>
        <begin position="3"/>
        <end position="72"/>
    </location>
</feature>
<proteinExistence type="predicted"/>
<dbReference type="PRINTS" id="PR00040">
    <property type="entry name" value="HTHMERR"/>
</dbReference>
<dbReference type="Pfam" id="PF13411">
    <property type="entry name" value="MerR_1"/>
    <property type="match status" value="1"/>
</dbReference>
<dbReference type="PROSITE" id="PS50937">
    <property type="entry name" value="HTH_MERR_2"/>
    <property type="match status" value="1"/>
</dbReference>
<keyword evidence="1" id="KW-0238">DNA-binding</keyword>
<name>A0A291RM86_9NOCA</name>
<dbReference type="RefSeq" id="WP_098695506.1">
    <property type="nucleotide sequence ID" value="NZ_CP023778.1"/>
</dbReference>
<dbReference type="AlphaFoldDB" id="A0A291RM86"/>
<evidence type="ECO:0000256" key="1">
    <source>
        <dbReference type="ARBA" id="ARBA00023125"/>
    </source>
</evidence>
<reference evidence="3 4" key="1">
    <citation type="submission" date="2017-10" db="EMBL/GenBank/DDBJ databases">
        <title>Comparative genomics between pathogenic Norcardia.</title>
        <authorList>
            <person name="Zeng L."/>
        </authorList>
    </citation>
    <scope>NUCLEOTIDE SEQUENCE [LARGE SCALE GENOMIC DNA]</scope>
    <source>
        <strain evidence="3 4">NC_YFY_NT001</strain>
    </source>
</reference>
<dbReference type="GO" id="GO:0003677">
    <property type="term" value="F:DNA binding"/>
    <property type="evidence" value="ECO:0007669"/>
    <property type="project" value="UniProtKB-KW"/>
</dbReference>
<sequence>MAEYRIDDLARAAGTTSRNVRAYQERGLLPAPTRRSGRALIYDDTHLARLKIIDALLQRGFTTAHIADFITSWETGKDLTEILGLQQAVTATWGSPEEPLEVPRGLVDTVLSDGDGEPVDDTQLSRLAELDVVRMHGDTIEFVRPELLETFAQLNNYGFGLSGLIDLYTAVVSRLDDIARLMVLAAKDHIVAEHGPGWLPDSDAEIAETTAMLNRLRDLGARSARDGLDQALDRVLRSELSGYLETAAEKRFGVGTKDRHNVVGAAKKGADGKRH</sequence>
<dbReference type="InterPro" id="IPR009061">
    <property type="entry name" value="DNA-bd_dom_put_sf"/>
</dbReference>
<organism evidence="3 4">
    <name type="scientific">Nocardia terpenica</name>
    <dbReference type="NCBI Taxonomy" id="455432"/>
    <lineage>
        <taxon>Bacteria</taxon>
        <taxon>Bacillati</taxon>
        <taxon>Actinomycetota</taxon>
        <taxon>Actinomycetes</taxon>
        <taxon>Mycobacteriales</taxon>
        <taxon>Nocardiaceae</taxon>
        <taxon>Nocardia</taxon>
    </lineage>
</organism>
<evidence type="ECO:0000313" key="4">
    <source>
        <dbReference type="Proteomes" id="UP000221961"/>
    </source>
</evidence>
<dbReference type="SMART" id="SM00422">
    <property type="entry name" value="HTH_MERR"/>
    <property type="match status" value="1"/>
</dbReference>
<dbReference type="SUPFAM" id="SSF46955">
    <property type="entry name" value="Putative DNA-binding domain"/>
    <property type="match status" value="1"/>
</dbReference>
<evidence type="ECO:0000313" key="3">
    <source>
        <dbReference type="EMBL" id="ATL68418.1"/>
    </source>
</evidence>
<dbReference type="GO" id="GO:0003700">
    <property type="term" value="F:DNA-binding transcription factor activity"/>
    <property type="evidence" value="ECO:0007669"/>
    <property type="project" value="InterPro"/>
</dbReference>
<dbReference type="EMBL" id="CP023778">
    <property type="protein sequence ID" value="ATL68418.1"/>
    <property type="molecule type" value="Genomic_DNA"/>
</dbReference>
<accession>A0A291RM86</accession>
<gene>
    <name evidence="3" type="ORF">CRH09_21765</name>
</gene>